<dbReference type="GO" id="GO:0005524">
    <property type="term" value="F:ATP binding"/>
    <property type="evidence" value="ECO:0007669"/>
    <property type="project" value="UniProtKB-KW"/>
</dbReference>
<dbReference type="GeneID" id="53316459"/>
<keyword evidence="1" id="KW-0547">Nucleotide-binding</keyword>
<proteinExistence type="predicted"/>
<dbReference type="GO" id="GO:0005737">
    <property type="term" value="C:cytoplasm"/>
    <property type="evidence" value="ECO:0007669"/>
    <property type="project" value="TreeGrafter"/>
</dbReference>
<dbReference type="Pfam" id="PF03969">
    <property type="entry name" value="AFG1_ATPase"/>
    <property type="match status" value="1"/>
</dbReference>
<reference evidence="3 4" key="1">
    <citation type="submission" date="2016-02" db="EMBL/GenBank/DDBJ databases">
        <title>Complete Genome of H5569, the type strain of the newly described species Haematospirillium jordaniae.</title>
        <authorList>
            <person name="Nicholson A.C."/>
            <person name="Humrighouse B.W."/>
            <person name="Loparov V."/>
            <person name="McQuiston J.R."/>
        </authorList>
    </citation>
    <scope>NUCLEOTIDE SEQUENCE [LARGE SCALE GENOMIC DNA]</scope>
    <source>
        <strain evidence="3 4">H5569</strain>
    </source>
</reference>
<gene>
    <name evidence="3" type="ORF">AY555_04745</name>
</gene>
<protein>
    <submittedName>
        <fullName evidence="3">ATPase</fullName>
    </submittedName>
</protein>
<keyword evidence="4" id="KW-1185">Reference proteome</keyword>
<dbReference type="Proteomes" id="UP000076066">
    <property type="component" value="Chromosome"/>
</dbReference>
<dbReference type="RefSeq" id="WP_066134101.1">
    <property type="nucleotide sequence ID" value="NZ_CP014525.1"/>
</dbReference>
<organism evidence="3 4">
    <name type="scientific">Haematospirillum jordaniae</name>
    <dbReference type="NCBI Taxonomy" id="1549855"/>
    <lineage>
        <taxon>Bacteria</taxon>
        <taxon>Pseudomonadati</taxon>
        <taxon>Pseudomonadota</taxon>
        <taxon>Alphaproteobacteria</taxon>
        <taxon>Rhodospirillales</taxon>
        <taxon>Novispirillaceae</taxon>
        <taxon>Haematospirillum</taxon>
    </lineage>
</organism>
<name>A0A143DDI6_9PROT</name>
<evidence type="ECO:0000313" key="3">
    <source>
        <dbReference type="EMBL" id="AMW34600.1"/>
    </source>
</evidence>
<evidence type="ECO:0000256" key="2">
    <source>
        <dbReference type="ARBA" id="ARBA00022840"/>
    </source>
</evidence>
<dbReference type="SUPFAM" id="SSF52540">
    <property type="entry name" value="P-loop containing nucleoside triphosphate hydrolases"/>
    <property type="match status" value="1"/>
</dbReference>
<dbReference type="OrthoDB" id="9774491at2"/>
<sequence length="374" mass="41874">MNDDPLSLYRARLAQGCLRADPVQELAAEKLNSLHHALKGYQPSLGRSGWRARFGFARMSPDMDPPQGLYLYGPVGRGKSMLMDVFVHTAPVKACRRVHFHEFLRDFHKAVHAWRKSPDRDGTDPVPPLARRMAQESWLLCLDELEVRDIADAMIIGRIFEELFRAGAVIVVTSNRAPDELYKDGLQREKFLPFISMIKTRLDLLELTSPTDYRLGRMKGAQIYHTPLGSHADRALDDAFARLAGGLAAVPVQLDINGRALPVPLAAGDVARFSFRDLCERPLAAADYLHLASAYDAVVLDSVPVLGPHNRDHARRFVMLIDALYDHKTLLVLSAEADPEHLYPDGDGAFEFQRTVSRLMEMQSESYIGARHVA</sequence>
<dbReference type="InterPro" id="IPR027417">
    <property type="entry name" value="P-loop_NTPase"/>
</dbReference>
<dbReference type="AlphaFoldDB" id="A0A143DDI6"/>
<dbReference type="PANTHER" id="PTHR12169">
    <property type="entry name" value="ATPASE N2B"/>
    <property type="match status" value="1"/>
</dbReference>
<dbReference type="NCBIfam" id="NF040713">
    <property type="entry name" value="ZapE"/>
    <property type="match status" value="1"/>
</dbReference>
<dbReference type="Gene3D" id="3.40.50.300">
    <property type="entry name" value="P-loop containing nucleotide triphosphate hydrolases"/>
    <property type="match status" value="1"/>
</dbReference>
<dbReference type="EMBL" id="CP014525">
    <property type="protein sequence ID" value="AMW34600.1"/>
    <property type="molecule type" value="Genomic_DNA"/>
</dbReference>
<accession>A0A143DDI6</accession>
<evidence type="ECO:0000313" key="4">
    <source>
        <dbReference type="Proteomes" id="UP000076066"/>
    </source>
</evidence>
<keyword evidence="2" id="KW-0067">ATP-binding</keyword>
<dbReference type="PANTHER" id="PTHR12169:SF6">
    <property type="entry name" value="AFG1-LIKE ATPASE"/>
    <property type="match status" value="1"/>
</dbReference>
<dbReference type="InterPro" id="IPR005654">
    <property type="entry name" value="ATPase_AFG1-like"/>
</dbReference>
<dbReference type="GO" id="GO:0016887">
    <property type="term" value="F:ATP hydrolysis activity"/>
    <property type="evidence" value="ECO:0007669"/>
    <property type="project" value="InterPro"/>
</dbReference>
<dbReference type="KEGG" id="hjo:AY555_04745"/>
<evidence type="ECO:0000256" key="1">
    <source>
        <dbReference type="ARBA" id="ARBA00022741"/>
    </source>
</evidence>
<dbReference type="STRING" id="1549855.AY555_04745"/>